<reference evidence="2 3" key="1">
    <citation type="submission" date="2016-10" db="EMBL/GenBank/DDBJ databases">
        <authorList>
            <person name="de Groot N.N."/>
        </authorList>
    </citation>
    <scope>NUCLEOTIDE SEQUENCE [LARGE SCALE GENOMIC DNA]</scope>
    <source>
        <strain evidence="2 3">DSM 18684</strain>
    </source>
</reference>
<keyword evidence="1" id="KW-0472">Membrane</keyword>
<dbReference type="AlphaFoldDB" id="A0A1I2WR50"/>
<feature type="transmembrane region" description="Helical" evidence="1">
    <location>
        <begin position="233"/>
        <end position="253"/>
    </location>
</feature>
<feature type="transmembrane region" description="Helical" evidence="1">
    <location>
        <begin position="185"/>
        <end position="206"/>
    </location>
</feature>
<evidence type="ECO:0000313" key="2">
    <source>
        <dbReference type="EMBL" id="SFH03814.1"/>
    </source>
</evidence>
<organism evidence="2 3">
    <name type="scientific">Pedobacter insulae</name>
    <dbReference type="NCBI Taxonomy" id="414048"/>
    <lineage>
        <taxon>Bacteria</taxon>
        <taxon>Pseudomonadati</taxon>
        <taxon>Bacteroidota</taxon>
        <taxon>Sphingobacteriia</taxon>
        <taxon>Sphingobacteriales</taxon>
        <taxon>Sphingobacteriaceae</taxon>
        <taxon>Pedobacter</taxon>
    </lineage>
</organism>
<feature type="transmembrane region" description="Helical" evidence="1">
    <location>
        <begin position="109"/>
        <end position="137"/>
    </location>
</feature>
<keyword evidence="1" id="KW-1133">Transmembrane helix</keyword>
<name>A0A1I2WR50_9SPHI</name>
<sequence length="259" mass="30184">MNLMISLKSEFLKTKRSPIWLFTIAMALIVPIFVLIIFKEEHDGVPSDQIKVFSKDAWNFYFYQGRGMISIVFLPMFIVLISALLPQIEYRNHTWKQVFASPQSYWKIYFSKFLIFNAFMICFFIAHGLFMGVSGMFSGMLNPKFNFAGNQVDWSQYLMKMSQAYLAILPLATLQFWLGLRFKSFLIPIGVGVLFSILGMINMIGYKLIDPDKFFFNYAAFIFFKENVARIPYVLWASTAYAVAFLLIGFLDFSRIRER</sequence>
<dbReference type="Pfam" id="PF12730">
    <property type="entry name" value="ABC2_membrane_4"/>
    <property type="match status" value="1"/>
</dbReference>
<accession>A0A1I2WR50</accession>
<evidence type="ECO:0000313" key="3">
    <source>
        <dbReference type="Proteomes" id="UP000199666"/>
    </source>
</evidence>
<dbReference type="OrthoDB" id="5946463at2"/>
<keyword evidence="3" id="KW-1185">Reference proteome</keyword>
<dbReference type="PANTHER" id="PTHR37305">
    <property type="entry name" value="INTEGRAL MEMBRANE PROTEIN-RELATED"/>
    <property type="match status" value="1"/>
</dbReference>
<feature type="transmembrane region" description="Helical" evidence="1">
    <location>
        <begin position="20"/>
        <end position="38"/>
    </location>
</feature>
<protein>
    <recommendedName>
        <fullName evidence="4">ABC-2 family transporter protein</fullName>
    </recommendedName>
</protein>
<evidence type="ECO:0008006" key="4">
    <source>
        <dbReference type="Google" id="ProtNLM"/>
    </source>
</evidence>
<dbReference type="EMBL" id="FOPP01000004">
    <property type="protein sequence ID" value="SFH03814.1"/>
    <property type="molecule type" value="Genomic_DNA"/>
</dbReference>
<keyword evidence="1" id="KW-0812">Transmembrane</keyword>
<dbReference type="CDD" id="cd21809">
    <property type="entry name" value="ABC-2_lan_permease-like"/>
    <property type="match status" value="1"/>
</dbReference>
<dbReference type="STRING" id="414048.SAMN04489864_104232"/>
<dbReference type="Proteomes" id="UP000199666">
    <property type="component" value="Unassembled WGS sequence"/>
</dbReference>
<dbReference type="PANTHER" id="PTHR37305:SF1">
    <property type="entry name" value="MEMBRANE PROTEIN"/>
    <property type="match status" value="1"/>
</dbReference>
<dbReference type="RefSeq" id="WP_090993176.1">
    <property type="nucleotide sequence ID" value="NZ_FOPP01000004.1"/>
</dbReference>
<evidence type="ECO:0000256" key="1">
    <source>
        <dbReference type="SAM" id="Phobius"/>
    </source>
</evidence>
<feature type="transmembrane region" description="Helical" evidence="1">
    <location>
        <begin position="68"/>
        <end position="88"/>
    </location>
</feature>
<proteinExistence type="predicted"/>
<gene>
    <name evidence="2" type="ORF">SAMN04489864_104232</name>
</gene>
<feature type="transmembrane region" description="Helical" evidence="1">
    <location>
        <begin position="157"/>
        <end position="178"/>
    </location>
</feature>